<dbReference type="Proteomes" id="UP000234474">
    <property type="component" value="Unassembled WGS sequence"/>
</dbReference>
<dbReference type="VEuPathDB" id="FungiDB:P174DRAFT_427845"/>
<evidence type="ECO:0000313" key="1">
    <source>
        <dbReference type="EMBL" id="PKX96280.1"/>
    </source>
</evidence>
<name>A0A2I1CFA0_ASPN1</name>
<keyword evidence="2" id="KW-1185">Reference proteome</keyword>
<dbReference type="OrthoDB" id="4227485at2759"/>
<dbReference type="GeneID" id="36532799"/>
<proteinExistence type="predicted"/>
<comment type="caution">
    <text evidence="1">The sequence shown here is derived from an EMBL/GenBank/DDBJ whole genome shotgun (WGS) entry which is preliminary data.</text>
</comment>
<dbReference type="EMBL" id="MSZS01000002">
    <property type="protein sequence ID" value="PKX96280.1"/>
    <property type="molecule type" value="Genomic_DNA"/>
</dbReference>
<gene>
    <name evidence="1" type="ORF">P174DRAFT_427845</name>
</gene>
<organism evidence="1 2">
    <name type="scientific">Aspergillus novofumigatus (strain IBT 16806)</name>
    <dbReference type="NCBI Taxonomy" id="1392255"/>
    <lineage>
        <taxon>Eukaryota</taxon>
        <taxon>Fungi</taxon>
        <taxon>Dikarya</taxon>
        <taxon>Ascomycota</taxon>
        <taxon>Pezizomycotina</taxon>
        <taxon>Eurotiomycetes</taxon>
        <taxon>Eurotiomycetidae</taxon>
        <taxon>Eurotiales</taxon>
        <taxon>Aspergillaceae</taxon>
        <taxon>Aspergillus</taxon>
        <taxon>Aspergillus subgen. Fumigati</taxon>
    </lineage>
</organism>
<dbReference type="AlphaFoldDB" id="A0A2I1CFA0"/>
<sequence length="217" mass="23722">MGYTSQLHGCRAELKPTVYFEYHTENEAIRLEDRLINSNGPGRSEVLPTAPGSNTVPDIVIHSIAEQADTLAAPLKPEVVESWQNSSDEGRVAEPVDLVMVEAASQPPKPPESEASIEHGLLPPEVTIPAHSHTPNDLDESRAKKVVTWINFEDWAKTMIQEEHKASLMPVPEPPITTELRAETASLDGQPITVMAESSQATTAQSARKILKPRIVV</sequence>
<dbReference type="RefSeq" id="XP_024684875.1">
    <property type="nucleotide sequence ID" value="XM_024825474.1"/>
</dbReference>
<reference evidence="2" key="1">
    <citation type="journal article" date="2018" name="Proc. Natl. Acad. Sci. U.S.A.">
        <title>Linking secondary metabolites to gene clusters through genome sequencing of six diverse Aspergillus species.</title>
        <authorList>
            <person name="Kaerboelling I."/>
            <person name="Vesth T.C."/>
            <person name="Frisvad J.C."/>
            <person name="Nybo J.L."/>
            <person name="Theobald S."/>
            <person name="Kuo A."/>
            <person name="Bowyer P."/>
            <person name="Matsuda Y."/>
            <person name="Mondo S."/>
            <person name="Lyhne E.K."/>
            <person name="Kogle M.E."/>
            <person name="Clum A."/>
            <person name="Lipzen A."/>
            <person name="Salamov A."/>
            <person name="Ngan C.Y."/>
            <person name="Daum C."/>
            <person name="Chiniquy J."/>
            <person name="Barry K."/>
            <person name="LaButti K."/>
            <person name="Haridas S."/>
            <person name="Simmons B.A."/>
            <person name="Magnuson J.K."/>
            <person name="Mortensen U.H."/>
            <person name="Larsen T.O."/>
            <person name="Grigoriev I.V."/>
            <person name="Baker S.E."/>
            <person name="Andersen M.R."/>
        </authorList>
    </citation>
    <scope>NUCLEOTIDE SEQUENCE [LARGE SCALE GENOMIC DNA]</scope>
    <source>
        <strain evidence="2">IBT 16806</strain>
    </source>
</reference>
<protein>
    <submittedName>
        <fullName evidence="1">Uncharacterized protein</fullName>
    </submittedName>
</protein>
<accession>A0A2I1CFA0</accession>
<evidence type="ECO:0000313" key="2">
    <source>
        <dbReference type="Proteomes" id="UP000234474"/>
    </source>
</evidence>